<sequence length="212" mass="23951">MIKVSIIEDDVLILNSLVQYMQMQDDLELLDSFTSVRSFMSSLTAAPDVLLLDIELPEINGLDGAFLIKQKFPNVNILMLTVYEDKDRIFKALQAGATGYLLKSMPLFKIKESIMEASNGGVPMSPIIAKKVIAYFSSNKQTDNNQSHEGLTAREVQIANLLIKGDTYKQIAYQLFISPDTVRQHIKNIYRKLQINCRVQLINELSKKGYSQ</sequence>
<dbReference type="PANTHER" id="PTHR43214">
    <property type="entry name" value="TWO-COMPONENT RESPONSE REGULATOR"/>
    <property type="match status" value="1"/>
</dbReference>
<dbReference type="SUPFAM" id="SSF46894">
    <property type="entry name" value="C-terminal effector domain of the bipartite response regulators"/>
    <property type="match status" value="1"/>
</dbReference>
<dbReference type="InterPro" id="IPR011006">
    <property type="entry name" value="CheY-like_superfamily"/>
</dbReference>
<dbReference type="Pfam" id="PF00072">
    <property type="entry name" value="Response_reg"/>
    <property type="match status" value="1"/>
</dbReference>
<dbReference type="SMART" id="SM00421">
    <property type="entry name" value="HTH_LUXR"/>
    <property type="match status" value="1"/>
</dbReference>
<dbReference type="InterPro" id="IPR058245">
    <property type="entry name" value="NreC/VraR/RcsB-like_REC"/>
</dbReference>
<dbReference type="SMART" id="SM00448">
    <property type="entry name" value="REC"/>
    <property type="match status" value="1"/>
</dbReference>
<reference evidence="6 7" key="1">
    <citation type="journal article" date="2013" name="J. Microbiol.">
        <title>Mucilaginibacter ginsenosidivorax sp. nov., with ginsenoside converting activity isolated from sediment.</title>
        <authorList>
            <person name="Kim J.K."/>
            <person name="Choi T.E."/>
            <person name="Liu Q.M."/>
            <person name="Park H.Y."/>
            <person name="Yi T.H."/>
            <person name="Yoon M.H."/>
            <person name="Kim S.C."/>
            <person name="Im W.T."/>
        </authorList>
    </citation>
    <scope>NUCLEOTIDE SEQUENCE [LARGE SCALE GENOMIC DNA]</scope>
    <source>
        <strain evidence="6 7">KHI28</strain>
    </source>
</reference>
<proteinExistence type="predicted"/>
<dbReference type="Gene3D" id="3.40.50.2300">
    <property type="match status" value="1"/>
</dbReference>
<keyword evidence="7" id="KW-1185">Reference proteome</keyword>
<dbReference type="InterPro" id="IPR039420">
    <property type="entry name" value="WalR-like"/>
</dbReference>
<dbReference type="InterPro" id="IPR001789">
    <property type="entry name" value="Sig_transdc_resp-reg_receiver"/>
</dbReference>
<dbReference type="GO" id="GO:0006355">
    <property type="term" value="P:regulation of DNA-templated transcription"/>
    <property type="evidence" value="ECO:0007669"/>
    <property type="project" value="InterPro"/>
</dbReference>
<dbReference type="AlphaFoldDB" id="A0A5B8VZC2"/>
<name>A0A5B8VZC2_9SPHI</name>
<dbReference type="GO" id="GO:0003677">
    <property type="term" value="F:DNA binding"/>
    <property type="evidence" value="ECO:0007669"/>
    <property type="project" value="UniProtKB-KW"/>
</dbReference>
<dbReference type="CDD" id="cd06170">
    <property type="entry name" value="LuxR_C_like"/>
    <property type="match status" value="1"/>
</dbReference>
<evidence type="ECO:0000259" key="5">
    <source>
        <dbReference type="PROSITE" id="PS50110"/>
    </source>
</evidence>
<dbReference type="PROSITE" id="PS50043">
    <property type="entry name" value="HTH_LUXR_2"/>
    <property type="match status" value="1"/>
</dbReference>
<evidence type="ECO:0000256" key="3">
    <source>
        <dbReference type="PROSITE-ProRule" id="PRU00169"/>
    </source>
</evidence>
<dbReference type="InterPro" id="IPR000792">
    <property type="entry name" value="Tscrpt_reg_LuxR_C"/>
</dbReference>
<dbReference type="PROSITE" id="PS50110">
    <property type="entry name" value="RESPONSE_REGULATORY"/>
    <property type="match status" value="1"/>
</dbReference>
<dbReference type="InterPro" id="IPR016032">
    <property type="entry name" value="Sig_transdc_resp-reg_C-effctor"/>
</dbReference>
<dbReference type="PROSITE" id="PS00622">
    <property type="entry name" value="HTH_LUXR_1"/>
    <property type="match status" value="1"/>
</dbReference>
<organism evidence="6 7">
    <name type="scientific">Mucilaginibacter ginsenosidivorax</name>
    <dbReference type="NCBI Taxonomy" id="862126"/>
    <lineage>
        <taxon>Bacteria</taxon>
        <taxon>Pseudomonadati</taxon>
        <taxon>Bacteroidota</taxon>
        <taxon>Sphingobacteriia</taxon>
        <taxon>Sphingobacteriales</taxon>
        <taxon>Sphingobacteriaceae</taxon>
        <taxon>Mucilaginibacter</taxon>
    </lineage>
</organism>
<accession>A0A5B8VZC2</accession>
<dbReference type="RefSeq" id="WP_147053851.1">
    <property type="nucleotide sequence ID" value="NZ_CP042437.1"/>
</dbReference>
<feature type="modified residue" description="4-aspartylphosphate" evidence="3">
    <location>
        <position position="53"/>
    </location>
</feature>
<evidence type="ECO:0000313" key="7">
    <source>
        <dbReference type="Proteomes" id="UP000321362"/>
    </source>
</evidence>
<gene>
    <name evidence="6" type="ORF">FSB76_12240</name>
</gene>
<evidence type="ECO:0000313" key="6">
    <source>
        <dbReference type="EMBL" id="QEC76681.1"/>
    </source>
</evidence>
<evidence type="ECO:0000259" key="4">
    <source>
        <dbReference type="PROSITE" id="PS50043"/>
    </source>
</evidence>
<keyword evidence="2" id="KW-0238">DNA-binding</keyword>
<dbReference type="PRINTS" id="PR00038">
    <property type="entry name" value="HTHLUXR"/>
</dbReference>
<dbReference type="KEGG" id="mgk:FSB76_12240"/>
<feature type="domain" description="HTH luxR-type" evidence="4">
    <location>
        <begin position="144"/>
        <end position="209"/>
    </location>
</feature>
<dbReference type="OrthoDB" id="9797341at2"/>
<dbReference type="Proteomes" id="UP000321362">
    <property type="component" value="Chromosome"/>
</dbReference>
<protein>
    <submittedName>
        <fullName evidence="6">Response regulator transcription factor</fullName>
    </submittedName>
</protein>
<dbReference type="CDD" id="cd17535">
    <property type="entry name" value="REC_NarL-like"/>
    <property type="match status" value="1"/>
</dbReference>
<dbReference type="EMBL" id="CP042437">
    <property type="protein sequence ID" value="QEC76681.1"/>
    <property type="molecule type" value="Genomic_DNA"/>
</dbReference>
<feature type="domain" description="Response regulatory" evidence="5">
    <location>
        <begin position="3"/>
        <end position="118"/>
    </location>
</feature>
<evidence type="ECO:0000256" key="2">
    <source>
        <dbReference type="ARBA" id="ARBA00023125"/>
    </source>
</evidence>
<evidence type="ECO:0000256" key="1">
    <source>
        <dbReference type="ARBA" id="ARBA00022553"/>
    </source>
</evidence>
<dbReference type="Pfam" id="PF00196">
    <property type="entry name" value="GerE"/>
    <property type="match status" value="1"/>
</dbReference>
<keyword evidence="1 3" id="KW-0597">Phosphoprotein</keyword>
<dbReference type="SUPFAM" id="SSF52172">
    <property type="entry name" value="CheY-like"/>
    <property type="match status" value="1"/>
</dbReference>
<dbReference type="GO" id="GO:0000160">
    <property type="term" value="P:phosphorelay signal transduction system"/>
    <property type="evidence" value="ECO:0007669"/>
    <property type="project" value="InterPro"/>
</dbReference>